<dbReference type="AlphaFoldDB" id="A0A0E9VRS5"/>
<sequence length="22" mass="2349">MPQNSLDSASPYSKTVTPNTPL</sequence>
<accession>A0A0E9VRS5</accession>
<evidence type="ECO:0000313" key="2">
    <source>
        <dbReference type="EMBL" id="JAH80751.1"/>
    </source>
</evidence>
<proteinExistence type="predicted"/>
<evidence type="ECO:0000256" key="1">
    <source>
        <dbReference type="SAM" id="MobiDB-lite"/>
    </source>
</evidence>
<feature type="region of interest" description="Disordered" evidence="1">
    <location>
        <begin position="1"/>
        <end position="22"/>
    </location>
</feature>
<reference evidence="2" key="2">
    <citation type="journal article" date="2015" name="Fish Shellfish Immunol.">
        <title>Early steps in the European eel (Anguilla anguilla)-Vibrio vulnificus interaction in the gills: Role of the RtxA13 toxin.</title>
        <authorList>
            <person name="Callol A."/>
            <person name="Pajuelo D."/>
            <person name="Ebbesson L."/>
            <person name="Teles M."/>
            <person name="MacKenzie S."/>
            <person name="Amaro C."/>
        </authorList>
    </citation>
    <scope>NUCLEOTIDE SEQUENCE</scope>
</reference>
<dbReference type="EMBL" id="GBXM01027826">
    <property type="protein sequence ID" value="JAH80751.1"/>
    <property type="molecule type" value="Transcribed_RNA"/>
</dbReference>
<reference evidence="2" key="1">
    <citation type="submission" date="2014-11" db="EMBL/GenBank/DDBJ databases">
        <authorList>
            <person name="Amaro Gonzalez C."/>
        </authorList>
    </citation>
    <scope>NUCLEOTIDE SEQUENCE</scope>
</reference>
<protein>
    <submittedName>
        <fullName evidence="2">Uncharacterized protein</fullName>
    </submittedName>
</protein>
<organism evidence="2">
    <name type="scientific">Anguilla anguilla</name>
    <name type="common">European freshwater eel</name>
    <name type="synonym">Muraena anguilla</name>
    <dbReference type="NCBI Taxonomy" id="7936"/>
    <lineage>
        <taxon>Eukaryota</taxon>
        <taxon>Metazoa</taxon>
        <taxon>Chordata</taxon>
        <taxon>Craniata</taxon>
        <taxon>Vertebrata</taxon>
        <taxon>Euteleostomi</taxon>
        <taxon>Actinopterygii</taxon>
        <taxon>Neopterygii</taxon>
        <taxon>Teleostei</taxon>
        <taxon>Anguilliformes</taxon>
        <taxon>Anguillidae</taxon>
        <taxon>Anguilla</taxon>
    </lineage>
</organism>
<name>A0A0E9VRS5_ANGAN</name>